<dbReference type="Proteomes" id="UP001500842">
    <property type="component" value="Unassembled WGS sequence"/>
</dbReference>
<keyword evidence="4" id="KW-1185">Reference proteome</keyword>
<dbReference type="RefSeq" id="WP_141004746.1">
    <property type="nucleotide sequence ID" value="NZ_BAAAOR010000015.1"/>
</dbReference>
<keyword evidence="2" id="KW-0812">Transmembrane</keyword>
<protein>
    <recommendedName>
        <fullName evidence="5">Transmembrane protein (PGPGW)</fullName>
    </recommendedName>
</protein>
<name>A0ABN2AHT2_9ACTN</name>
<evidence type="ECO:0000256" key="1">
    <source>
        <dbReference type="SAM" id="MobiDB-lite"/>
    </source>
</evidence>
<sequence length="178" mass="19774">MTGAAKRLALEVVGWVLVLAGIAALVLPGPGLLLLFAGLAVLSQQYEWAERMLEPVRLRALRGAAEGVETWPRVILSTVFALGIGVFGVIWLVGPDVPGWWPIADRWWLIGGPWTGVTLLVSCAIALALLVYSFRRFHGKPEAVAALEGEIDEATEDAREERERLRHRMDERRRREDD</sequence>
<evidence type="ECO:0000313" key="3">
    <source>
        <dbReference type="EMBL" id="GAA1518015.1"/>
    </source>
</evidence>
<dbReference type="EMBL" id="BAAAOR010000015">
    <property type="protein sequence ID" value="GAA1518015.1"/>
    <property type="molecule type" value="Genomic_DNA"/>
</dbReference>
<feature type="compositionally biased region" description="Basic and acidic residues" evidence="1">
    <location>
        <begin position="156"/>
        <end position="178"/>
    </location>
</feature>
<keyword evidence="2" id="KW-0472">Membrane</keyword>
<feature type="transmembrane region" description="Helical" evidence="2">
    <location>
        <begin position="114"/>
        <end position="132"/>
    </location>
</feature>
<feature type="region of interest" description="Disordered" evidence="1">
    <location>
        <begin position="155"/>
        <end position="178"/>
    </location>
</feature>
<feature type="transmembrane region" description="Helical" evidence="2">
    <location>
        <begin position="12"/>
        <end position="42"/>
    </location>
</feature>
<evidence type="ECO:0000313" key="4">
    <source>
        <dbReference type="Proteomes" id="UP001500842"/>
    </source>
</evidence>
<evidence type="ECO:0000256" key="2">
    <source>
        <dbReference type="SAM" id="Phobius"/>
    </source>
</evidence>
<reference evidence="3 4" key="1">
    <citation type="journal article" date="2019" name="Int. J. Syst. Evol. Microbiol.">
        <title>The Global Catalogue of Microorganisms (GCM) 10K type strain sequencing project: providing services to taxonomists for standard genome sequencing and annotation.</title>
        <authorList>
            <consortium name="The Broad Institute Genomics Platform"/>
            <consortium name="The Broad Institute Genome Sequencing Center for Infectious Disease"/>
            <person name="Wu L."/>
            <person name="Ma J."/>
        </authorList>
    </citation>
    <scope>NUCLEOTIDE SEQUENCE [LARGE SCALE GENOMIC DNA]</scope>
    <source>
        <strain evidence="3 4">JCM 14942</strain>
    </source>
</reference>
<dbReference type="InterPro" id="IPR019099">
    <property type="entry name" value="Uncharacterised_PGPGW_TM"/>
</dbReference>
<accession>A0ABN2AHT2</accession>
<gene>
    <name evidence="3" type="ORF">GCM10009788_22660</name>
</gene>
<organism evidence="3 4">
    <name type="scientific">Nocardioides humi</name>
    <dbReference type="NCBI Taxonomy" id="449461"/>
    <lineage>
        <taxon>Bacteria</taxon>
        <taxon>Bacillati</taxon>
        <taxon>Actinomycetota</taxon>
        <taxon>Actinomycetes</taxon>
        <taxon>Propionibacteriales</taxon>
        <taxon>Nocardioidaceae</taxon>
        <taxon>Nocardioides</taxon>
    </lineage>
</organism>
<comment type="caution">
    <text evidence="3">The sequence shown here is derived from an EMBL/GenBank/DDBJ whole genome shotgun (WGS) entry which is preliminary data.</text>
</comment>
<keyword evidence="2" id="KW-1133">Transmembrane helix</keyword>
<feature type="transmembrane region" description="Helical" evidence="2">
    <location>
        <begin position="74"/>
        <end position="94"/>
    </location>
</feature>
<evidence type="ECO:0008006" key="5">
    <source>
        <dbReference type="Google" id="ProtNLM"/>
    </source>
</evidence>
<proteinExistence type="predicted"/>
<dbReference type="Pfam" id="PF09656">
    <property type="entry name" value="PGPGW"/>
    <property type="match status" value="1"/>
</dbReference>